<name>A0A345BNZ7_9CAUD</name>
<keyword evidence="1" id="KW-0812">Transmembrane</keyword>
<dbReference type="RefSeq" id="YP_010097109.1">
    <property type="nucleotide sequence ID" value="NC_055756.1"/>
</dbReference>
<evidence type="ECO:0000313" key="2">
    <source>
        <dbReference type="EMBL" id="AXF52168.1"/>
    </source>
</evidence>
<keyword evidence="1" id="KW-0472">Membrane</keyword>
<dbReference type="Proteomes" id="UP000257457">
    <property type="component" value="Segment"/>
</dbReference>
<organism evidence="2 3">
    <name type="scientific">crAssphage sp. isolate ctcc615</name>
    <dbReference type="NCBI Taxonomy" id="2989853"/>
    <lineage>
        <taxon>Viruses</taxon>
        <taxon>Duplodnaviria</taxon>
        <taxon>Heunggongvirae</taxon>
        <taxon>Uroviricota</taxon>
        <taxon>Caudoviricetes</taxon>
        <taxon>Crassvirales</taxon>
        <taxon>Intestiviridae</taxon>
        <taxon>Obtuvirinae</taxon>
        <taxon>Wotdevirus</taxon>
        <taxon>Wotdevirus murinus</taxon>
    </lineage>
</organism>
<sequence>MSSTSLLPRFVTSSCLIVSSDLLPEVVSCPFTTDPSKSISCPSIVLLLLVLLNLGYYLYTKITTLLITCKIIITNITINNTAIIITVKCRCIMLVNCL</sequence>
<keyword evidence="3" id="KW-1185">Reference proteome</keyword>
<keyword evidence="1" id="KW-1133">Transmembrane helix</keyword>
<dbReference type="GeneID" id="65114771"/>
<proteinExistence type="predicted"/>
<feature type="transmembrane region" description="Helical" evidence="1">
    <location>
        <begin position="39"/>
        <end position="59"/>
    </location>
</feature>
<protein>
    <submittedName>
        <fullName evidence="2">Uncharacterized protein</fullName>
    </submittedName>
</protein>
<evidence type="ECO:0000256" key="1">
    <source>
        <dbReference type="SAM" id="Phobius"/>
    </source>
</evidence>
<reference evidence="2 3" key="1">
    <citation type="submission" date="2018-06" db="EMBL/GenBank/DDBJ databases">
        <title>Uncovering a Universe of Circular DNA Viruses in Animal Metagenomes.</title>
        <authorList>
            <person name="Tisza M."/>
            <person name="Buck C."/>
            <person name="Pastrana D."/>
            <person name="Welch N."/>
            <person name="Peretti A."/>
        </authorList>
    </citation>
    <scope>NUCLEOTIDE SEQUENCE [LARGE SCALE GENOMIC DNA]</scope>
    <source>
        <strain evidence="2">Ctcc615</strain>
    </source>
</reference>
<evidence type="ECO:0000313" key="3">
    <source>
        <dbReference type="Proteomes" id="UP000257457"/>
    </source>
</evidence>
<dbReference type="EMBL" id="MH552500">
    <property type="protein sequence ID" value="AXF52168.1"/>
    <property type="molecule type" value="Genomic_DNA"/>
</dbReference>
<accession>A0A345BNZ7</accession>